<evidence type="ECO:0000313" key="1">
    <source>
        <dbReference type="EMBL" id="CAG2217201.1"/>
    </source>
</evidence>
<dbReference type="PANTHER" id="PTHR31511">
    <property type="entry name" value="PROTEIN CBG23764"/>
    <property type="match status" value="1"/>
</dbReference>
<gene>
    <name evidence="1" type="ORF">MEDL_30894</name>
</gene>
<reference evidence="1" key="1">
    <citation type="submission" date="2021-03" db="EMBL/GenBank/DDBJ databases">
        <authorList>
            <person name="Bekaert M."/>
        </authorList>
    </citation>
    <scope>NUCLEOTIDE SEQUENCE</scope>
</reference>
<evidence type="ECO:0008006" key="3">
    <source>
        <dbReference type="Google" id="ProtNLM"/>
    </source>
</evidence>
<sequence>MEKYVSFSVGQLRFLDTYQCMSSSLETLIANLAADGFKNFKQFRKAFPNDEHAKLLLQKNEYCYDYVNCSERFEETALPSKAAFYNSLTKEAISDEKYEHAQKVWNTFNMKTLGDFHNLYVLTDTLLLADVFERFRDMTLEYYKLDASHFFTSPGLAWQAALKMSGVCLDLITDPLMYNMIELGTRGGVSMVTKKYSRANHQYVDDFNESDVKKHIMYLDANNLYDEISHFELQKVESDAKEGYILEVDIEYPEHLHNKHNDYPLAPEHLLIEDKDLSKYSTDLLGKLNSVKNANGVENVKPRVKTRKLIPTLKKKTNYVVHYQNLQLYTELGMKITKIHRVLGFQQNAWLKTYIEFNTNMRKQANNDFEKDFFKLMCNSVFGKCMENLRARMNLRLINSASEEKLKKLVAQPSFLCCQIFNEDLVGVHNQQINLTLNKPIYAGQAILDLSKRLMYEFHYKVMKPQYGDKINLLFTDTDSLCYEILTDDVYEDMKPIKDLFDTSNYGSFNKTKHLFSSKYKKVVGKFKDELGGVPLKEFVGLRPKMYSLLYNQTSTEGITCEKEKKVAKGISKTEIKQTLRHEMYKKCLNEETTTTNSMTCIRSKNHELFMDTVVKKGLCSFDDKRYWKNPIESYAYGHYKIDTY</sequence>
<dbReference type="EMBL" id="CAJPWZ010001508">
    <property type="protein sequence ID" value="CAG2217201.1"/>
    <property type="molecule type" value="Genomic_DNA"/>
</dbReference>
<protein>
    <recommendedName>
        <fullName evidence="3">DNA-directed DNA polymerase</fullName>
    </recommendedName>
</protein>
<comment type="caution">
    <text evidence="1">The sequence shown here is derived from an EMBL/GenBank/DDBJ whole genome shotgun (WGS) entry which is preliminary data.</text>
</comment>
<organism evidence="1 2">
    <name type="scientific">Mytilus edulis</name>
    <name type="common">Blue mussel</name>
    <dbReference type="NCBI Taxonomy" id="6550"/>
    <lineage>
        <taxon>Eukaryota</taxon>
        <taxon>Metazoa</taxon>
        <taxon>Spiralia</taxon>
        <taxon>Lophotrochozoa</taxon>
        <taxon>Mollusca</taxon>
        <taxon>Bivalvia</taxon>
        <taxon>Autobranchia</taxon>
        <taxon>Pteriomorphia</taxon>
        <taxon>Mytilida</taxon>
        <taxon>Mytiloidea</taxon>
        <taxon>Mytilidae</taxon>
        <taxon>Mytilinae</taxon>
        <taxon>Mytilus</taxon>
    </lineage>
</organism>
<keyword evidence="2" id="KW-1185">Reference proteome</keyword>
<proteinExistence type="predicted"/>
<dbReference type="Proteomes" id="UP000683360">
    <property type="component" value="Unassembled WGS sequence"/>
</dbReference>
<dbReference type="OrthoDB" id="2425134at2759"/>
<dbReference type="PANTHER" id="PTHR31511:SF12">
    <property type="entry name" value="RHO TERMINATION FACTOR N-TERMINAL DOMAIN-CONTAINING PROTEIN"/>
    <property type="match status" value="1"/>
</dbReference>
<dbReference type="AlphaFoldDB" id="A0A8S3SCH4"/>
<name>A0A8S3SCH4_MYTED</name>
<dbReference type="InterPro" id="IPR043502">
    <property type="entry name" value="DNA/RNA_pol_sf"/>
</dbReference>
<accession>A0A8S3SCH4</accession>
<evidence type="ECO:0000313" key="2">
    <source>
        <dbReference type="Proteomes" id="UP000683360"/>
    </source>
</evidence>
<dbReference type="SUPFAM" id="SSF56672">
    <property type="entry name" value="DNA/RNA polymerases"/>
    <property type="match status" value="1"/>
</dbReference>